<protein>
    <submittedName>
        <fullName evidence="1">RCG36604</fullName>
    </submittedName>
</protein>
<accession>A6JSC1</accession>
<dbReference type="AlphaFoldDB" id="A6JSC1"/>
<evidence type="ECO:0000313" key="2">
    <source>
        <dbReference type="Proteomes" id="UP000234681"/>
    </source>
</evidence>
<dbReference type="Proteomes" id="UP000234681">
    <property type="component" value="Chromosome 11"/>
</dbReference>
<reference evidence="1 2" key="1">
    <citation type="submission" date="2005-09" db="EMBL/GenBank/DDBJ databases">
        <authorList>
            <person name="Mural R.J."/>
            <person name="Li P.W."/>
            <person name="Adams M.D."/>
            <person name="Amanatides P.G."/>
            <person name="Baden-Tillson H."/>
            <person name="Barnstead M."/>
            <person name="Chin S.H."/>
            <person name="Dew I."/>
            <person name="Evans C.A."/>
            <person name="Ferriera S."/>
            <person name="Flanigan M."/>
            <person name="Fosler C."/>
            <person name="Glodek A."/>
            <person name="Gu Z."/>
            <person name="Holt R.A."/>
            <person name="Jennings D."/>
            <person name="Kraft C.L."/>
            <person name="Lu F."/>
            <person name="Nguyen T."/>
            <person name="Nusskern D.R."/>
            <person name="Pfannkoch C.M."/>
            <person name="Sitter C."/>
            <person name="Sutton G.G."/>
            <person name="Venter J.C."/>
            <person name="Wang Z."/>
            <person name="Woodage T."/>
            <person name="Zheng X.H."/>
            <person name="Zhong F."/>
        </authorList>
    </citation>
    <scope>NUCLEOTIDE SEQUENCE [LARGE SCALE GENOMIC DNA]</scope>
    <source>
        <strain>BN</strain>
        <strain evidence="2">Sprague-Dawley</strain>
    </source>
</reference>
<dbReference type="EMBL" id="CH473999">
    <property type="protein sequence ID" value="EDL77986.1"/>
    <property type="molecule type" value="Genomic_DNA"/>
</dbReference>
<proteinExistence type="predicted"/>
<evidence type="ECO:0000313" key="1">
    <source>
        <dbReference type="EMBL" id="EDL77986.1"/>
    </source>
</evidence>
<gene>
    <name evidence="1" type="ORF">rCG_36604</name>
</gene>
<sequence length="29" mass="3591">MLRTLQMLTVMYVCKIMPIHKYIYKTRSK</sequence>
<organism evidence="1 2">
    <name type="scientific">Rattus norvegicus</name>
    <name type="common">Rat</name>
    <dbReference type="NCBI Taxonomy" id="10116"/>
    <lineage>
        <taxon>Eukaryota</taxon>
        <taxon>Metazoa</taxon>
        <taxon>Chordata</taxon>
        <taxon>Craniata</taxon>
        <taxon>Vertebrata</taxon>
        <taxon>Euteleostomi</taxon>
        <taxon>Mammalia</taxon>
        <taxon>Eutheria</taxon>
        <taxon>Euarchontoglires</taxon>
        <taxon>Glires</taxon>
        <taxon>Rodentia</taxon>
        <taxon>Myomorpha</taxon>
        <taxon>Muroidea</taxon>
        <taxon>Muridae</taxon>
        <taxon>Murinae</taxon>
        <taxon>Rattus</taxon>
    </lineage>
</organism>
<name>A6JSC1_RAT</name>